<reference evidence="2" key="1">
    <citation type="submission" date="2017-08" db="EMBL/GenBank/DDBJ databases">
        <authorList>
            <person name="Cuomo C."/>
            <person name="Billmyre B."/>
            <person name="Heitman J."/>
        </authorList>
    </citation>
    <scope>NUCLEOTIDE SEQUENCE</scope>
    <source>
        <strain evidence="2">CBS 12478</strain>
    </source>
</reference>
<dbReference type="KEGG" id="ksn:43586198"/>
<organism evidence="2 3">
    <name type="scientific">Kwoniella shandongensis</name>
    <dbReference type="NCBI Taxonomy" id="1734106"/>
    <lineage>
        <taxon>Eukaryota</taxon>
        <taxon>Fungi</taxon>
        <taxon>Dikarya</taxon>
        <taxon>Basidiomycota</taxon>
        <taxon>Agaricomycotina</taxon>
        <taxon>Tremellomycetes</taxon>
        <taxon>Tremellales</taxon>
        <taxon>Cryptococcaceae</taxon>
        <taxon>Kwoniella</taxon>
    </lineage>
</organism>
<protein>
    <submittedName>
        <fullName evidence="2">Uncharacterized protein</fullName>
    </submittedName>
</protein>
<name>A0A5M6C6G1_9TREE</name>
<feature type="compositionally biased region" description="Basic and acidic residues" evidence="1">
    <location>
        <begin position="64"/>
        <end position="83"/>
    </location>
</feature>
<reference evidence="2" key="2">
    <citation type="submission" date="2024-01" db="EMBL/GenBank/DDBJ databases">
        <title>Comparative genomics of Cryptococcus and Kwoniella reveals pathogenesis evolution and contrasting modes of karyotype evolution via chromosome fusion or intercentromeric recombination.</title>
        <authorList>
            <person name="Coelho M.A."/>
            <person name="David-Palma M."/>
            <person name="Shea T."/>
            <person name="Bowers K."/>
            <person name="McGinley-Smith S."/>
            <person name="Mohammad A.W."/>
            <person name="Gnirke A."/>
            <person name="Yurkov A.M."/>
            <person name="Nowrousian M."/>
            <person name="Sun S."/>
            <person name="Cuomo C.A."/>
            <person name="Heitman J."/>
        </authorList>
    </citation>
    <scope>NUCLEOTIDE SEQUENCE</scope>
    <source>
        <strain evidence="2">CBS 12478</strain>
    </source>
</reference>
<feature type="region of interest" description="Disordered" evidence="1">
    <location>
        <begin position="235"/>
        <end position="262"/>
    </location>
</feature>
<feature type="compositionally biased region" description="Pro residues" evidence="1">
    <location>
        <begin position="143"/>
        <end position="155"/>
    </location>
</feature>
<feature type="compositionally biased region" description="Polar residues" evidence="1">
    <location>
        <begin position="120"/>
        <end position="129"/>
    </location>
</feature>
<dbReference type="OrthoDB" id="2564676at2759"/>
<sequence>MLAPPQRGPKRPRSPSPPTTFEADDLASPLDMILKRRRRDERHWSDVHNQTTEQSPFLLSPGQSHDHHDYFASHHGDEGDDHPPNGSGESSAAAQRRAMAGIERRRARQWERLNAPVSASAPTATQQHHATYRSGSGSGSQPTPSPSPYPYPSPIPHRQAYSQPDPYTHHGGGQMSSSPIRNLPPSSSPFRDKGGPSSGGDEWTMDHEEMRREWGEEYAAQNSLLHSLHLARLNTQPPTYSQSTDSSQSTQTVYSTPTLTSPHPYRQYTYPDSSPFNPHVHAHAHAHPQSDGMTDERGGDDMMEVLEDEVEVEDEVKRRYEETNRLLGELEVVRRRRLGEGGSDY</sequence>
<feature type="compositionally biased region" description="Polar residues" evidence="1">
    <location>
        <begin position="175"/>
        <end position="189"/>
    </location>
</feature>
<proteinExistence type="predicted"/>
<feature type="compositionally biased region" description="Basic and acidic residues" evidence="1">
    <location>
        <begin position="102"/>
        <end position="111"/>
    </location>
</feature>
<evidence type="ECO:0000313" key="2">
    <source>
        <dbReference type="EMBL" id="WWD22356.1"/>
    </source>
</evidence>
<feature type="compositionally biased region" description="Polar residues" evidence="1">
    <location>
        <begin position="47"/>
        <end position="63"/>
    </location>
</feature>
<dbReference type="EMBL" id="CP144063">
    <property type="protein sequence ID" value="WWD22356.1"/>
    <property type="molecule type" value="Genomic_DNA"/>
</dbReference>
<dbReference type="GeneID" id="43586198"/>
<gene>
    <name evidence="2" type="ORF">CI109_106847</name>
</gene>
<dbReference type="RefSeq" id="XP_031863645.1">
    <property type="nucleotide sequence ID" value="XM_032002088.1"/>
</dbReference>
<dbReference type="AlphaFoldDB" id="A0A5M6C6G1"/>
<evidence type="ECO:0000256" key="1">
    <source>
        <dbReference type="SAM" id="MobiDB-lite"/>
    </source>
</evidence>
<evidence type="ECO:0000313" key="3">
    <source>
        <dbReference type="Proteomes" id="UP000322225"/>
    </source>
</evidence>
<dbReference type="Proteomes" id="UP000322225">
    <property type="component" value="Chromosome 13"/>
</dbReference>
<accession>A0A5M6C6G1</accession>
<keyword evidence="3" id="KW-1185">Reference proteome</keyword>
<feature type="region of interest" description="Disordered" evidence="1">
    <location>
        <begin position="1"/>
        <end position="210"/>
    </location>
</feature>
<feature type="compositionally biased region" description="Low complexity" evidence="1">
    <location>
        <begin position="235"/>
        <end position="258"/>
    </location>
</feature>